<organism evidence="2 3">
    <name type="scientific">Ferrithrix thermotolerans DSM 19514</name>
    <dbReference type="NCBI Taxonomy" id="1121881"/>
    <lineage>
        <taxon>Bacteria</taxon>
        <taxon>Bacillati</taxon>
        <taxon>Actinomycetota</taxon>
        <taxon>Acidimicrobiia</taxon>
        <taxon>Acidimicrobiales</taxon>
        <taxon>Acidimicrobiaceae</taxon>
        <taxon>Ferrithrix</taxon>
    </lineage>
</organism>
<evidence type="ECO:0000313" key="2">
    <source>
        <dbReference type="EMBL" id="SHE73525.1"/>
    </source>
</evidence>
<dbReference type="Proteomes" id="UP000184295">
    <property type="component" value="Unassembled WGS sequence"/>
</dbReference>
<name>A0A1M4VX73_9ACTN</name>
<keyword evidence="1" id="KW-0812">Transmembrane</keyword>
<proteinExistence type="predicted"/>
<gene>
    <name evidence="2" type="ORF">SAMN02745225_01461</name>
</gene>
<dbReference type="EMBL" id="FQUL01000020">
    <property type="protein sequence ID" value="SHE73525.1"/>
    <property type="molecule type" value="Genomic_DNA"/>
</dbReference>
<evidence type="ECO:0000256" key="1">
    <source>
        <dbReference type="SAM" id="Phobius"/>
    </source>
</evidence>
<keyword evidence="1" id="KW-0472">Membrane</keyword>
<keyword evidence="1" id="KW-1133">Transmembrane helix</keyword>
<evidence type="ECO:0000313" key="3">
    <source>
        <dbReference type="Proteomes" id="UP000184295"/>
    </source>
</evidence>
<keyword evidence="3" id="KW-1185">Reference proteome</keyword>
<dbReference type="AlphaFoldDB" id="A0A1M4VX73"/>
<feature type="transmembrane region" description="Helical" evidence="1">
    <location>
        <begin position="45"/>
        <end position="63"/>
    </location>
</feature>
<reference evidence="3" key="1">
    <citation type="submission" date="2016-11" db="EMBL/GenBank/DDBJ databases">
        <authorList>
            <person name="Varghese N."/>
            <person name="Submissions S."/>
        </authorList>
    </citation>
    <scope>NUCLEOTIDE SEQUENCE [LARGE SCALE GENOMIC DNA]</scope>
    <source>
        <strain evidence="3">DSM 19514</strain>
    </source>
</reference>
<protein>
    <submittedName>
        <fullName evidence="2">Uncharacterized protein</fullName>
    </submittedName>
</protein>
<sequence>MRHGKVIRMSESFWQRKKPFVYGILLGFAMYVFLVLLLSGLAIETAVIVGVLLSVALVVFRSTEPSSLERAQSRG</sequence>
<feature type="transmembrane region" description="Helical" evidence="1">
    <location>
        <begin position="20"/>
        <end position="39"/>
    </location>
</feature>
<accession>A0A1M4VX73</accession>